<evidence type="ECO:0000256" key="1">
    <source>
        <dbReference type="ARBA" id="ARBA00010558"/>
    </source>
</evidence>
<dbReference type="EMBL" id="BAABFC010000024">
    <property type="protein sequence ID" value="GAA4503391.1"/>
    <property type="molecule type" value="Genomic_DNA"/>
</dbReference>
<evidence type="ECO:0000256" key="2">
    <source>
        <dbReference type="SAM" id="SignalP"/>
    </source>
</evidence>
<dbReference type="PANTHER" id="PTHR35890">
    <property type="match status" value="1"/>
</dbReference>
<sequence>MVVSRNLTSVALLSSGLLLTGAAQAQSDVSMFPPAAEGQQRLVILLPKLDKEQDVKVEIQLAKAMEVDCNRQRLGGDLSQQSLKGWGYSYHVLDKVSPPMSTMMACPDKTKHEAMVPVMGQGYLLDYNSRLPLVIYVPADLSVSYRLWQAGDSQPAPQG</sequence>
<dbReference type="Pfam" id="PF03974">
    <property type="entry name" value="Ecotin"/>
    <property type="match status" value="1"/>
</dbReference>
<keyword evidence="4" id="KW-1185">Reference proteome</keyword>
<accession>A0ABP8QKX0</accession>
<organism evidence="3 4">
    <name type="scientific">Pseudaeromonas paramecii</name>
    <dbReference type="NCBI Taxonomy" id="2138166"/>
    <lineage>
        <taxon>Bacteria</taxon>
        <taxon>Pseudomonadati</taxon>
        <taxon>Pseudomonadota</taxon>
        <taxon>Gammaproteobacteria</taxon>
        <taxon>Aeromonadales</taxon>
        <taxon>Aeromonadaceae</taxon>
        <taxon>Pseudaeromonas</taxon>
    </lineage>
</organism>
<dbReference type="SUPFAM" id="SSF49772">
    <property type="entry name" value="Ecotin, trypsin inhibitor"/>
    <property type="match status" value="1"/>
</dbReference>
<protein>
    <submittedName>
        <fullName evidence="3">Serine protease inhibitor ecotin</fullName>
    </submittedName>
</protein>
<gene>
    <name evidence="3" type="primary">eco</name>
    <name evidence="3" type="ORF">GCM10023095_29580</name>
</gene>
<evidence type="ECO:0000313" key="4">
    <source>
        <dbReference type="Proteomes" id="UP001501321"/>
    </source>
</evidence>
<dbReference type="NCBIfam" id="NF002987">
    <property type="entry name" value="PRK03719.1"/>
    <property type="match status" value="1"/>
</dbReference>
<comment type="caution">
    <text evidence="3">The sequence shown here is derived from an EMBL/GenBank/DDBJ whole genome shotgun (WGS) entry which is preliminary data.</text>
</comment>
<feature type="signal peptide" evidence="2">
    <location>
        <begin position="1"/>
        <end position="25"/>
    </location>
</feature>
<dbReference type="InterPro" id="IPR036198">
    <property type="entry name" value="Ecotin_sf"/>
</dbReference>
<name>A0ABP8QKX0_9GAMM</name>
<proteinExistence type="inferred from homology"/>
<dbReference type="InterPro" id="IPR005658">
    <property type="entry name" value="Prot_inh_ecotin"/>
</dbReference>
<keyword evidence="3" id="KW-0722">Serine protease inhibitor</keyword>
<comment type="similarity">
    <text evidence="1">Belongs to the protease inhibitor I11 (ecotin) family.</text>
</comment>
<keyword evidence="2" id="KW-0732">Signal</keyword>
<dbReference type="PANTHER" id="PTHR35890:SF3">
    <property type="entry name" value="ECOTIN"/>
    <property type="match status" value="1"/>
</dbReference>
<feature type="chain" id="PRO_5046535069" evidence="2">
    <location>
        <begin position="26"/>
        <end position="159"/>
    </location>
</feature>
<reference evidence="4" key="1">
    <citation type="journal article" date="2019" name="Int. J. Syst. Evol. Microbiol.">
        <title>The Global Catalogue of Microorganisms (GCM) 10K type strain sequencing project: providing services to taxonomists for standard genome sequencing and annotation.</title>
        <authorList>
            <consortium name="The Broad Institute Genomics Platform"/>
            <consortium name="The Broad Institute Genome Sequencing Center for Infectious Disease"/>
            <person name="Wu L."/>
            <person name="Ma J."/>
        </authorList>
    </citation>
    <scope>NUCLEOTIDE SEQUENCE [LARGE SCALE GENOMIC DNA]</scope>
    <source>
        <strain evidence="4">JCM 32226</strain>
    </source>
</reference>
<dbReference type="PIRSF" id="PIRSF006865">
    <property type="entry name" value="Prot_inh_ecotin"/>
    <property type="match status" value="1"/>
</dbReference>
<dbReference type="GO" id="GO:0004867">
    <property type="term" value="F:serine-type endopeptidase inhibitor activity"/>
    <property type="evidence" value="ECO:0007669"/>
    <property type="project" value="UniProtKB-KW"/>
</dbReference>
<keyword evidence="3" id="KW-0646">Protease inhibitor</keyword>
<evidence type="ECO:0000313" key="3">
    <source>
        <dbReference type="EMBL" id="GAA4503391.1"/>
    </source>
</evidence>
<dbReference type="RefSeq" id="WP_345014504.1">
    <property type="nucleotide sequence ID" value="NZ_BAABFC010000024.1"/>
</dbReference>
<dbReference type="Gene3D" id="2.60.40.550">
    <property type="entry name" value="Ecotin"/>
    <property type="match status" value="1"/>
</dbReference>
<dbReference type="Proteomes" id="UP001501321">
    <property type="component" value="Unassembled WGS sequence"/>
</dbReference>